<dbReference type="Pfam" id="PF10761">
    <property type="entry name" value="DUF2590"/>
    <property type="match status" value="1"/>
</dbReference>
<name>A0ABV7HN44_9GAMM</name>
<organism evidence="1 2">
    <name type="scientific">Gilvimarinus japonicus</name>
    <dbReference type="NCBI Taxonomy" id="1796469"/>
    <lineage>
        <taxon>Bacteria</taxon>
        <taxon>Pseudomonadati</taxon>
        <taxon>Pseudomonadota</taxon>
        <taxon>Gammaproteobacteria</taxon>
        <taxon>Cellvibrionales</taxon>
        <taxon>Cellvibrionaceae</taxon>
        <taxon>Gilvimarinus</taxon>
    </lineage>
</organism>
<dbReference type="Proteomes" id="UP001595548">
    <property type="component" value="Unassembled WGS sequence"/>
</dbReference>
<accession>A0ABV7HN44</accession>
<sequence>MDYVDLLVTDDDLTLGPTTEPVLVSDRASIAQDIKHLVRESGLLVVMLAERDSDKVAVNMRRIETLVENDLRIKPGTARVRRADTQTIYITANTVKFGPVEVYL</sequence>
<dbReference type="InterPro" id="IPR019697">
    <property type="entry name" value="Phage_HP1_Orf28"/>
</dbReference>
<comment type="caution">
    <text evidence="1">The sequence shown here is derived from an EMBL/GenBank/DDBJ whole genome shotgun (WGS) entry which is preliminary data.</text>
</comment>
<protein>
    <submittedName>
        <fullName evidence="1">DUF2590 family protein</fullName>
    </submittedName>
</protein>
<proteinExistence type="predicted"/>
<keyword evidence="2" id="KW-1185">Reference proteome</keyword>
<gene>
    <name evidence="1" type="ORF">ACFOEB_08580</name>
</gene>
<evidence type="ECO:0000313" key="1">
    <source>
        <dbReference type="EMBL" id="MFC3155254.1"/>
    </source>
</evidence>
<dbReference type="EMBL" id="JBHRTL010000006">
    <property type="protein sequence ID" value="MFC3155254.1"/>
    <property type="molecule type" value="Genomic_DNA"/>
</dbReference>
<dbReference type="RefSeq" id="WP_382415858.1">
    <property type="nucleotide sequence ID" value="NZ_AP031500.1"/>
</dbReference>
<reference evidence="2" key="1">
    <citation type="journal article" date="2019" name="Int. J. Syst. Evol. Microbiol.">
        <title>The Global Catalogue of Microorganisms (GCM) 10K type strain sequencing project: providing services to taxonomists for standard genome sequencing and annotation.</title>
        <authorList>
            <consortium name="The Broad Institute Genomics Platform"/>
            <consortium name="The Broad Institute Genome Sequencing Center for Infectious Disease"/>
            <person name="Wu L."/>
            <person name="Ma J."/>
        </authorList>
    </citation>
    <scope>NUCLEOTIDE SEQUENCE [LARGE SCALE GENOMIC DNA]</scope>
    <source>
        <strain evidence="2">KCTC 52141</strain>
    </source>
</reference>
<evidence type="ECO:0000313" key="2">
    <source>
        <dbReference type="Proteomes" id="UP001595548"/>
    </source>
</evidence>